<dbReference type="EMBL" id="CP046902">
    <property type="protein sequence ID" value="QGZ30415.1"/>
    <property type="molecule type" value="Genomic_DNA"/>
</dbReference>
<dbReference type="InterPro" id="IPR047641">
    <property type="entry name" value="ABC_transpr_MalK/UgpC-like"/>
</dbReference>
<reference evidence="8 9" key="1">
    <citation type="submission" date="2019-12" db="EMBL/GenBank/DDBJ databases">
        <title>Complete genome sequence of Pseudomonas stutzeri.</title>
        <authorList>
            <person name="Lim S.R."/>
            <person name="Kim J.H."/>
        </authorList>
    </citation>
    <scope>NUCLEOTIDE SEQUENCE [LARGE SCALE GENOMIC DNA]</scope>
    <source>
        <strain evidence="8 9">PM101005</strain>
    </source>
</reference>
<dbReference type="Gene3D" id="2.40.50.100">
    <property type="match status" value="1"/>
</dbReference>
<dbReference type="PANTHER" id="PTHR43875:SF15">
    <property type="entry name" value="TREHALOSE IMPORT ATP-BINDING PROTEIN SUGC"/>
    <property type="match status" value="1"/>
</dbReference>
<evidence type="ECO:0000256" key="2">
    <source>
        <dbReference type="ARBA" id="ARBA00022475"/>
    </source>
</evidence>
<dbReference type="GO" id="GO:0005524">
    <property type="term" value="F:ATP binding"/>
    <property type="evidence" value="ECO:0007669"/>
    <property type="project" value="UniProtKB-KW"/>
</dbReference>
<dbReference type="Gene3D" id="3.40.50.300">
    <property type="entry name" value="P-loop containing nucleotide triphosphate hydrolases"/>
    <property type="match status" value="1"/>
</dbReference>
<evidence type="ECO:0000259" key="7">
    <source>
        <dbReference type="PROSITE" id="PS50893"/>
    </source>
</evidence>
<accession>A0A6I6LPJ3</accession>
<dbReference type="SUPFAM" id="SSF50331">
    <property type="entry name" value="MOP-like"/>
    <property type="match status" value="1"/>
</dbReference>
<dbReference type="Proteomes" id="UP000438983">
    <property type="component" value="Chromosome"/>
</dbReference>
<dbReference type="SUPFAM" id="SSF52540">
    <property type="entry name" value="P-loop containing nucleoside triphosphate hydrolases"/>
    <property type="match status" value="1"/>
</dbReference>
<sequence>MIEVRLENVTKSYDGKSHAIPGLDLTCRRGEMLALLGPSGCGKSTTLKMIAGIESISGGAIFFEDREVSELDTASRNVAMVFEDYALYPHLTVFENIAFPLSIRGVERQQINERVEYVLKLLGLGDISGESVQSLSGGAQQRVSIGRALVREPALIMFDEPLSHLDADQKVQLRTEIKRLQQTAKLTSVLVTHDQNEAISMADRIAVMDKGVLQQVDTPTEIYNRPANIFVASFIGEPPMNLLAAQCVEVAGELRVRFCDHTEFSPSASVRGQLATRPEGAALVIGIRPEKLSLQPSLEALGVDGTVWAYEPNGDTDVLTFDTPIGRLIAEAPAPLHLREGAEQRLGLHPGDFLYFCGETGRNLAREAV</sequence>
<dbReference type="GO" id="GO:0016887">
    <property type="term" value="F:ATP hydrolysis activity"/>
    <property type="evidence" value="ECO:0007669"/>
    <property type="project" value="InterPro"/>
</dbReference>
<dbReference type="InterPro" id="IPR013611">
    <property type="entry name" value="Transp-assoc_OB_typ2"/>
</dbReference>
<proteinExistence type="predicted"/>
<dbReference type="InterPro" id="IPR003593">
    <property type="entry name" value="AAA+_ATPase"/>
</dbReference>
<dbReference type="FunFam" id="3.40.50.300:FF:000042">
    <property type="entry name" value="Maltose/maltodextrin ABC transporter, ATP-binding protein"/>
    <property type="match status" value="1"/>
</dbReference>
<keyword evidence="2" id="KW-1003">Cell membrane</keyword>
<dbReference type="Pfam" id="PF00005">
    <property type="entry name" value="ABC_tran"/>
    <property type="match status" value="1"/>
</dbReference>
<dbReference type="InterPro" id="IPR003439">
    <property type="entry name" value="ABC_transporter-like_ATP-bd"/>
</dbReference>
<keyword evidence="5" id="KW-1278">Translocase</keyword>
<dbReference type="GO" id="GO:0055052">
    <property type="term" value="C:ATP-binding cassette (ABC) transporter complex, substrate-binding subunit-containing"/>
    <property type="evidence" value="ECO:0007669"/>
    <property type="project" value="TreeGrafter"/>
</dbReference>
<dbReference type="OrthoDB" id="9802264at2"/>
<keyword evidence="3" id="KW-0547">Nucleotide-binding</keyword>
<dbReference type="Pfam" id="PF08402">
    <property type="entry name" value="TOBE_2"/>
    <property type="match status" value="1"/>
</dbReference>
<keyword evidence="4 8" id="KW-0067">ATP-binding</keyword>
<evidence type="ECO:0000256" key="6">
    <source>
        <dbReference type="ARBA" id="ARBA00023136"/>
    </source>
</evidence>
<keyword evidence="6" id="KW-0472">Membrane</keyword>
<protein>
    <submittedName>
        <fullName evidence="8">ATP-binding cassette domain-containing protein</fullName>
    </submittedName>
</protein>
<evidence type="ECO:0000256" key="1">
    <source>
        <dbReference type="ARBA" id="ARBA00022448"/>
    </source>
</evidence>
<dbReference type="PROSITE" id="PS50893">
    <property type="entry name" value="ABC_TRANSPORTER_2"/>
    <property type="match status" value="1"/>
</dbReference>
<dbReference type="GO" id="GO:0140359">
    <property type="term" value="F:ABC-type transporter activity"/>
    <property type="evidence" value="ECO:0007669"/>
    <property type="project" value="UniProtKB-ARBA"/>
</dbReference>
<name>A0A6I6LPJ3_STUST</name>
<evidence type="ECO:0000256" key="4">
    <source>
        <dbReference type="ARBA" id="ARBA00022840"/>
    </source>
</evidence>
<gene>
    <name evidence="8" type="ORF">GQA94_10205</name>
</gene>
<evidence type="ECO:0000256" key="5">
    <source>
        <dbReference type="ARBA" id="ARBA00022967"/>
    </source>
</evidence>
<dbReference type="SMART" id="SM00382">
    <property type="entry name" value="AAA"/>
    <property type="match status" value="1"/>
</dbReference>
<feature type="domain" description="ABC transporter" evidence="7">
    <location>
        <begin position="4"/>
        <end position="235"/>
    </location>
</feature>
<dbReference type="PANTHER" id="PTHR43875">
    <property type="entry name" value="MALTODEXTRIN IMPORT ATP-BINDING PROTEIN MSMX"/>
    <property type="match status" value="1"/>
</dbReference>
<dbReference type="InterPro" id="IPR008995">
    <property type="entry name" value="Mo/tungstate-bd_C_term_dom"/>
</dbReference>
<dbReference type="InterPro" id="IPR027417">
    <property type="entry name" value="P-loop_NTPase"/>
</dbReference>
<evidence type="ECO:0000313" key="8">
    <source>
        <dbReference type="EMBL" id="QGZ30415.1"/>
    </source>
</evidence>
<dbReference type="RefSeq" id="WP_158187913.1">
    <property type="nucleotide sequence ID" value="NZ_CP046902.1"/>
</dbReference>
<evidence type="ECO:0000256" key="3">
    <source>
        <dbReference type="ARBA" id="ARBA00022741"/>
    </source>
</evidence>
<keyword evidence="1" id="KW-0813">Transport</keyword>
<evidence type="ECO:0000313" key="9">
    <source>
        <dbReference type="Proteomes" id="UP000438983"/>
    </source>
</evidence>
<organism evidence="8 9">
    <name type="scientific">Stutzerimonas stutzeri</name>
    <name type="common">Pseudomonas stutzeri</name>
    <dbReference type="NCBI Taxonomy" id="316"/>
    <lineage>
        <taxon>Bacteria</taxon>
        <taxon>Pseudomonadati</taxon>
        <taxon>Pseudomonadota</taxon>
        <taxon>Gammaproteobacteria</taxon>
        <taxon>Pseudomonadales</taxon>
        <taxon>Pseudomonadaceae</taxon>
        <taxon>Stutzerimonas</taxon>
    </lineage>
</organism>
<dbReference type="AlphaFoldDB" id="A0A6I6LPJ3"/>